<sequence>MASIKQCPGTSEDRTSRSNINKCPTLDNYHCLKTEDGQLRELCTSPIWIEADFGPWTILGPHKGFRV</sequence>
<accession>K1RFZ6</accession>
<protein>
    <submittedName>
        <fullName evidence="1">Uncharacterized protein</fullName>
    </submittedName>
</protein>
<reference evidence="1" key="1">
    <citation type="journal article" date="2012" name="Nature">
        <title>The oyster genome reveals stress adaptation and complexity of shell formation.</title>
        <authorList>
            <person name="Zhang G."/>
            <person name="Fang X."/>
            <person name="Guo X."/>
            <person name="Li L."/>
            <person name="Luo R."/>
            <person name="Xu F."/>
            <person name="Yang P."/>
            <person name="Zhang L."/>
            <person name="Wang X."/>
            <person name="Qi H."/>
            <person name="Xiong Z."/>
            <person name="Que H."/>
            <person name="Xie Y."/>
            <person name="Holland P.W."/>
            <person name="Paps J."/>
            <person name="Zhu Y."/>
            <person name="Wu F."/>
            <person name="Chen Y."/>
            <person name="Wang J."/>
            <person name="Peng C."/>
            <person name="Meng J."/>
            <person name="Yang L."/>
            <person name="Liu J."/>
            <person name="Wen B."/>
            <person name="Zhang N."/>
            <person name="Huang Z."/>
            <person name="Zhu Q."/>
            <person name="Feng Y."/>
            <person name="Mount A."/>
            <person name="Hedgecock D."/>
            <person name="Xu Z."/>
            <person name="Liu Y."/>
            <person name="Domazet-Loso T."/>
            <person name="Du Y."/>
            <person name="Sun X."/>
            <person name="Zhang S."/>
            <person name="Liu B."/>
            <person name="Cheng P."/>
            <person name="Jiang X."/>
            <person name="Li J."/>
            <person name="Fan D."/>
            <person name="Wang W."/>
            <person name="Fu W."/>
            <person name="Wang T."/>
            <person name="Wang B."/>
            <person name="Zhang J."/>
            <person name="Peng Z."/>
            <person name="Li Y."/>
            <person name="Li N."/>
            <person name="Wang J."/>
            <person name="Chen M."/>
            <person name="He Y."/>
            <person name="Tan F."/>
            <person name="Song X."/>
            <person name="Zheng Q."/>
            <person name="Huang R."/>
            <person name="Yang H."/>
            <person name="Du X."/>
            <person name="Chen L."/>
            <person name="Yang M."/>
            <person name="Gaffney P.M."/>
            <person name="Wang S."/>
            <person name="Luo L."/>
            <person name="She Z."/>
            <person name="Ming Y."/>
            <person name="Huang W."/>
            <person name="Zhang S."/>
            <person name="Huang B."/>
            <person name="Zhang Y."/>
            <person name="Qu T."/>
            <person name="Ni P."/>
            <person name="Miao G."/>
            <person name="Wang J."/>
            <person name="Wang Q."/>
            <person name="Steinberg C.E."/>
            <person name="Wang H."/>
            <person name="Li N."/>
            <person name="Qian L."/>
            <person name="Zhang G."/>
            <person name="Li Y."/>
            <person name="Yang H."/>
            <person name="Liu X."/>
            <person name="Wang J."/>
            <person name="Yin Y."/>
            <person name="Wang J."/>
        </authorList>
    </citation>
    <scope>NUCLEOTIDE SEQUENCE [LARGE SCALE GENOMIC DNA]</scope>
    <source>
        <strain evidence="1">05x7-T-G4-1.051#20</strain>
    </source>
</reference>
<proteinExistence type="predicted"/>
<dbReference type="InParanoid" id="K1RFZ6"/>
<gene>
    <name evidence="1" type="ORF">CGI_10023884</name>
</gene>
<evidence type="ECO:0000313" key="1">
    <source>
        <dbReference type="EMBL" id="EKC42664.1"/>
    </source>
</evidence>
<dbReference type="EMBL" id="JH818634">
    <property type="protein sequence ID" value="EKC42664.1"/>
    <property type="molecule type" value="Genomic_DNA"/>
</dbReference>
<name>K1RFZ6_MAGGI</name>
<dbReference type="AlphaFoldDB" id="K1RFZ6"/>
<dbReference type="HOGENOM" id="CLU_2814939_0_0_1"/>
<organism evidence="1">
    <name type="scientific">Magallana gigas</name>
    <name type="common">Pacific oyster</name>
    <name type="synonym">Crassostrea gigas</name>
    <dbReference type="NCBI Taxonomy" id="29159"/>
    <lineage>
        <taxon>Eukaryota</taxon>
        <taxon>Metazoa</taxon>
        <taxon>Spiralia</taxon>
        <taxon>Lophotrochozoa</taxon>
        <taxon>Mollusca</taxon>
        <taxon>Bivalvia</taxon>
        <taxon>Autobranchia</taxon>
        <taxon>Pteriomorphia</taxon>
        <taxon>Ostreida</taxon>
        <taxon>Ostreoidea</taxon>
        <taxon>Ostreidae</taxon>
        <taxon>Magallana</taxon>
    </lineage>
</organism>